<dbReference type="AlphaFoldDB" id="A0A816HB14"/>
<dbReference type="OrthoDB" id="10055411at2759"/>
<keyword evidence="4" id="KW-1185">Reference proteome</keyword>
<comment type="caution">
    <text evidence="2">The sequence shown here is derived from an EMBL/GenBank/DDBJ whole genome shotgun (WGS) entry which is preliminary data.</text>
</comment>
<reference evidence="2" key="1">
    <citation type="submission" date="2021-02" db="EMBL/GenBank/DDBJ databases">
        <authorList>
            <person name="Nowell W R."/>
        </authorList>
    </citation>
    <scope>NUCLEOTIDE SEQUENCE</scope>
</reference>
<evidence type="ECO:0000313" key="2">
    <source>
        <dbReference type="EMBL" id="CAF1684631.1"/>
    </source>
</evidence>
<feature type="non-terminal residue" evidence="2">
    <location>
        <position position="1"/>
    </location>
</feature>
<name>A0A816HB14_9BILA</name>
<feature type="non-terminal residue" evidence="2">
    <location>
        <position position="90"/>
    </location>
</feature>
<feature type="compositionally biased region" description="Polar residues" evidence="1">
    <location>
        <begin position="46"/>
        <end position="63"/>
    </location>
</feature>
<dbReference type="EMBL" id="CAJNOQ010069511">
    <property type="protein sequence ID" value="CAF1684631.1"/>
    <property type="molecule type" value="Genomic_DNA"/>
</dbReference>
<organism evidence="2 4">
    <name type="scientific">Didymodactylos carnosus</name>
    <dbReference type="NCBI Taxonomy" id="1234261"/>
    <lineage>
        <taxon>Eukaryota</taxon>
        <taxon>Metazoa</taxon>
        <taxon>Spiralia</taxon>
        <taxon>Gnathifera</taxon>
        <taxon>Rotifera</taxon>
        <taxon>Eurotatoria</taxon>
        <taxon>Bdelloidea</taxon>
        <taxon>Philodinida</taxon>
        <taxon>Philodinidae</taxon>
        <taxon>Didymodactylos</taxon>
    </lineage>
</organism>
<sequence length="90" mass="10303">ERHAFSLNNDLFPVFTNENEKVSSNDFQHQHHHEFSTRKNEESEDSPFNFNNSNRNGVATDKSTLLFELDPNAPDSDRIHADKMGLTPSS</sequence>
<evidence type="ECO:0000313" key="4">
    <source>
        <dbReference type="Proteomes" id="UP000663829"/>
    </source>
</evidence>
<evidence type="ECO:0000313" key="3">
    <source>
        <dbReference type="EMBL" id="CAF4700124.1"/>
    </source>
</evidence>
<proteinExistence type="predicted"/>
<dbReference type="Proteomes" id="UP000663829">
    <property type="component" value="Unassembled WGS sequence"/>
</dbReference>
<evidence type="ECO:0000256" key="1">
    <source>
        <dbReference type="SAM" id="MobiDB-lite"/>
    </source>
</evidence>
<dbReference type="Proteomes" id="UP000681722">
    <property type="component" value="Unassembled WGS sequence"/>
</dbReference>
<accession>A0A816HB14</accession>
<protein>
    <submittedName>
        <fullName evidence="2">Uncharacterized protein</fullName>
    </submittedName>
</protein>
<dbReference type="EMBL" id="CAJOBC010161972">
    <property type="protein sequence ID" value="CAF4700124.1"/>
    <property type="molecule type" value="Genomic_DNA"/>
</dbReference>
<gene>
    <name evidence="2" type="ORF">GPM918_LOCUS46697</name>
    <name evidence="3" type="ORF">SRO942_LOCUS51400</name>
</gene>
<feature type="region of interest" description="Disordered" evidence="1">
    <location>
        <begin position="22"/>
        <end position="90"/>
    </location>
</feature>